<evidence type="ECO:0000256" key="7">
    <source>
        <dbReference type="ARBA" id="ARBA00023231"/>
    </source>
</evidence>
<dbReference type="PRINTS" id="PR00340">
    <property type="entry name" value="PIIGLNB"/>
</dbReference>
<dbReference type="GO" id="GO:0030234">
    <property type="term" value="F:enzyme regulator activity"/>
    <property type="evidence" value="ECO:0007669"/>
    <property type="project" value="InterPro"/>
</dbReference>
<dbReference type="eggNOG" id="COG0347">
    <property type="taxonomic scope" value="Bacteria"/>
</dbReference>
<evidence type="ECO:0000256" key="6">
    <source>
        <dbReference type="ARBA" id="ARBA00023163"/>
    </source>
</evidence>
<reference evidence="12 13" key="1">
    <citation type="submission" date="2014-07" db="EMBL/GenBank/DDBJ databases">
        <title>Tepidicaulis marinum gen. nov., sp. nov., a novel marine bacterium denitrifying nitrate to nitrous oxide strictly under microaerobic conditions.</title>
        <authorList>
            <person name="Takeuchi M."/>
            <person name="Yamagishi T."/>
            <person name="Kamagata Y."/>
            <person name="Oshima K."/>
            <person name="Hattori M."/>
            <person name="Katayama T."/>
            <person name="Hanada S."/>
            <person name="Tamaki H."/>
            <person name="Marumo K."/>
            <person name="Maeda H."/>
            <person name="Nedachi M."/>
            <person name="Iwasaki W."/>
            <person name="Suwa Y."/>
            <person name="Sakata S."/>
        </authorList>
    </citation>
    <scope>NUCLEOTIDE SEQUENCE [LARGE SCALE GENOMIC DNA]</scope>
    <source>
        <strain evidence="12 13">MA2</strain>
    </source>
</reference>
<keyword evidence="3 10" id="KW-0597">Phosphoprotein</keyword>
<keyword evidence="5" id="KW-0805">Transcription regulation</keyword>
<dbReference type="PROSITE" id="PS00638">
    <property type="entry name" value="PII_GLNB_CTER"/>
    <property type="match status" value="1"/>
</dbReference>
<dbReference type="InterPro" id="IPR017918">
    <property type="entry name" value="N-reg_PII_CS"/>
</dbReference>
<dbReference type="SMART" id="SM00938">
    <property type="entry name" value="P-II"/>
    <property type="match status" value="1"/>
</dbReference>
<evidence type="ECO:0000313" key="13">
    <source>
        <dbReference type="Proteomes" id="UP000028702"/>
    </source>
</evidence>
<dbReference type="STRING" id="1333998.M2A_0167"/>
<evidence type="ECO:0000256" key="5">
    <source>
        <dbReference type="ARBA" id="ARBA00023015"/>
    </source>
</evidence>
<dbReference type="InterPro" id="IPR002187">
    <property type="entry name" value="N-reg_PII"/>
</dbReference>
<dbReference type="SUPFAM" id="SSF54913">
    <property type="entry name" value="GlnB-like"/>
    <property type="match status" value="1"/>
</dbReference>
<evidence type="ECO:0000256" key="1">
    <source>
        <dbReference type="ARBA" id="ARBA00011233"/>
    </source>
</evidence>
<evidence type="ECO:0000256" key="3">
    <source>
        <dbReference type="ARBA" id="ARBA00022553"/>
    </source>
</evidence>
<dbReference type="PANTHER" id="PTHR30115:SF11">
    <property type="entry name" value="NITROGEN REGULATORY PROTEIN P-II HOMOLOG"/>
    <property type="match status" value="1"/>
</dbReference>
<evidence type="ECO:0000256" key="4">
    <source>
        <dbReference type="ARBA" id="ARBA00022741"/>
    </source>
</evidence>
<evidence type="ECO:0000256" key="8">
    <source>
        <dbReference type="ARBA" id="ARBA00025238"/>
    </source>
</evidence>
<protein>
    <recommendedName>
        <fullName evidence="2">Nitrogen regulatory protein P-II</fullName>
    </recommendedName>
</protein>
<dbReference type="PROSITE" id="PS00496">
    <property type="entry name" value="PII_GLNB_UMP"/>
    <property type="match status" value="1"/>
</dbReference>
<dbReference type="EMBL" id="BBIO01000001">
    <property type="protein sequence ID" value="GAK43668.1"/>
    <property type="molecule type" value="Genomic_DNA"/>
</dbReference>
<comment type="similarity">
    <text evidence="11">Belongs to the P(II) protein family.</text>
</comment>
<dbReference type="InterPro" id="IPR002332">
    <property type="entry name" value="N-reg_PII_urydylation_site"/>
</dbReference>
<organism evidence="12 13">
    <name type="scientific">Tepidicaulis marinus</name>
    <dbReference type="NCBI Taxonomy" id="1333998"/>
    <lineage>
        <taxon>Bacteria</taxon>
        <taxon>Pseudomonadati</taxon>
        <taxon>Pseudomonadota</taxon>
        <taxon>Alphaproteobacteria</taxon>
        <taxon>Hyphomicrobiales</taxon>
        <taxon>Parvibaculaceae</taxon>
        <taxon>Tepidicaulis</taxon>
    </lineage>
</organism>
<evidence type="ECO:0000256" key="11">
    <source>
        <dbReference type="RuleBase" id="RU003936"/>
    </source>
</evidence>
<comment type="function">
    <text evidence="8">In nitrogen-limiting conditions, when the ratio of Gln to 2-ketoglutarate decreases, P-II is uridylylated to P-II-UMP. P-II-UMP allows the deadenylation of glutamine synthetase (GS), thus activating the enzyme. Conversely, in nitrogen excess P-II is deuridylated and promotes the adenylation of GS. P-II indirectly controls the transcription of the GS gene (glnA). P-II prevents NR-II-catalyzed conversion of NR-I to NR-I-phosphate, the transcriptional activator of glnA. When P-II is uridylylated to P-II-UMP, these events are reversed.</text>
</comment>
<dbReference type="InterPro" id="IPR011322">
    <property type="entry name" value="N-reg_PII-like_a/b"/>
</dbReference>
<feature type="modified residue" description="O-UMP-tyrosine" evidence="9">
    <location>
        <position position="69"/>
    </location>
</feature>
<gene>
    <name evidence="12" type="ORF">M2A_0167</name>
</gene>
<dbReference type="GO" id="GO:0006808">
    <property type="term" value="P:regulation of nitrogen utilization"/>
    <property type="evidence" value="ECO:0007669"/>
    <property type="project" value="InterPro"/>
</dbReference>
<sequence length="130" mass="14041">MGPPDGRERPKGQKGEEQMKLVMAVIKPFRLDAVREALTSLGIEGLTVSEVKGFGRQKGQTEIYRGAEYAVNFLPKLKVEVVVKDGDTDRVVDAIAAAAKTGQIGDGKIFVGPVEQVMRIRTGETDAEAL</sequence>
<accession>A0A081B6K0</accession>
<keyword evidence="7" id="KW-0535">Nitrogen fixation</keyword>
<evidence type="ECO:0000256" key="2">
    <source>
        <dbReference type="ARBA" id="ARBA00015681"/>
    </source>
</evidence>
<dbReference type="FunFam" id="3.30.70.120:FF:000001">
    <property type="entry name" value="Nitrogen regulatory protein P-II"/>
    <property type="match status" value="1"/>
</dbReference>
<evidence type="ECO:0000256" key="9">
    <source>
        <dbReference type="PIRSR" id="PIRSR039144-50"/>
    </source>
</evidence>
<proteinExistence type="inferred from homology"/>
<keyword evidence="4" id="KW-0547">Nucleotide-binding</keyword>
<keyword evidence="13" id="KW-1185">Reference proteome</keyword>
<dbReference type="GO" id="GO:0005829">
    <property type="term" value="C:cytosol"/>
    <property type="evidence" value="ECO:0007669"/>
    <property type="project" value="TreeGrafter"/>
</dbReference>
<dbReference type="PANTHER" id="PTHR30115">
    <property type="entry name" value="NITROGEN REGULATORY PROTEIN P-II"/>
    <property type="match status" value="1"/>
</dbReference>
<dbReference type="Proteomes" id="UP000028702">
    <property type="component" value="Unassembled WGS sequence"/>
</dbReference>
<dbReference type="PIRSF" id="PIRSF039144">
    <property type="entry name" value="GlnB"/>
    <property type="match status" value="1"/>
</dbReference>
<dbReference type="PROSITE" id="PS51343">
    <property type="entry name" value="PII_GLNB_DOM"/>
    <property type="match status" value="1"/>
</dbReference>
<dbReference type="Pfam" id="PF00543">
    <property type="entry name" value="P-II"/>
    <property type="match status" value="1"/>
</dbReference>
<dbReference type="Gene3D" id="3.30.70.120">
    <property type="match status" value="1"/>
</dbReference>
<comment type="caution">
    <text evidence="12">The sequence shown here is derived from an EMBL/GenBank/DDBJ whole genome shotgun (WGS) entry which is preliminary data.</text>
</comment>
<name>A0A081B6K0_9HYPH</name>
<evidence type="ECO:0000313" key="12">
    <source>
        <dbReference type="EMBL" id="GAK43668.1"/>
    </source>
</evidence>
<comment type="subunit">
    <text evidence="1">Homotrimer.</text>
</comment>
<dbReference type="InterPro" id="IPR015867">
    <property type="entry name" value="N-reg_PII/ATP_PRibTrfase_C"/>
</dbReference>
<dbReference type="AlphaFoldDB" id="A0A081B6K0"/>
<dbReference type="GO" id="GO:0005524">
    <property type="term" value="F:ATP binding"/>
    <property type="evidence" value="ECO:0007669"/>
    <property type="project" value="TreeGrafter"/>
</dbReference>
<keyword evidence="6" id="KW-0804">Transcription</keyword>
<evidence type="ECO:0000256" key="10">
    <source>
        <dbReference type="PIRSR" id="PIRSR602187-50"/>
    </source>
</evidence>